<organism evidence="1 2">
    <name type="scientific">Catharanthus roseus</name>
    <name type="common">Madagascar periwinkle</name>
    <name type="synonym">Vinca rosea</name>
    <dbReference type="NCBI Taxonomy" id="4058"/>
    <lineage>
        <taxon>Eukaryota</taxon>
        <taxon>Viridiplantae</taxon>
        <taxon>Streptophyta</taxon>
        <taxon>Embryophyta</taxon>
        <taxon>Tracheophyta</taxon>
        <taxon>Spermatophyta</taxon>
        <taxon>Magnoliopsida</taxon>
        <taxon>eudicotyledons</taxon>
        <taxon>Gunneridae</taxon>
        <taxon>Pentapetalae</taxon>
        <taxon>asterids</taxon>
        <taxon>lamiids</taxon>
        <taxon>Gentianales</taxon>
        <taxon>Apocynaceae</taxon>
        <taxon>Rauvolfioideae</taxon>
        <taxon>Vinceae</taxon>
        <taxon>Catharanthinae</taxon>
        <taxon>Catharanthus</taxon>
    </lineage>
</organism>
<proteinExistence type="predicted"/>
<name>A0ACC0A5D6_CATRO</name>
<evidence type="ECO:0000313" key="1">
    <source>
        <dbReference type="EMBL" id="KAI5655976.1"/>
    </source>
</evidence>
<dbReference type="EMBL" id="CM044706">
    <property type="protein sequence ID" value="KAI5655976.1"/>
    <property type="molecule type" value="Genomic_DNA"/>
</dbReference>
<gene>
    <name evidence="1" type="ORF">M9H77_24769</name>
</gene>
<protein>
    <submittedName>
        <fullName evidence="1">Uncharacterized protein</fullName>
    </submittedName>
</protein>
<comment type="caution">
    <text evidence="1">The sequence shown here is derived from an EMBL/GenBank/DDBJ whole genome shotgun (WGS) entry which is preliminary data.</text>
</comment>
<dbReference type="Proteomes" id="UP001060085">
    <property type="component" value="Linkage Group LG06"/>
</dbReference>
<keyword evidence="2" id="KW-1185">Reference proteome</keyword>
<reference evidence="2" key="1">
    <citation type="journal article" date="2023" name="Nat. Plants">
        <title>Single-cell RNA sequencing provides a high-resolution roadmap for understanding the multicellular compartmentation of specialized metabolism.</title>
        <authorList>
            <person name="Sun S."/>
            <person name="Shen X."/>
            <person name="Li Y."/>
            <person name="Li Y."/>
            <person name="Wang S."/>
            <person name="Li R."/>
            <person name="Zhang H."/>
            <person name="Shen G."/>
            <person name="Guo B."/>
            <person name="Wei J."/>
            <person name="Xu J."/>
            <person name="St-Pierre B."/>
            <person name="Chen S."/>
            <person name="Sun C."/>
        </authorList>
    </citation>
    <scope>NUCLEOTIDE SEQUENCE [LARGE SCALE GENOMIC DNA]</scope>
</reference>
<evidence type="ECO:0000313" key="2">
    <source>
        <dbReference type="Proteomes" id="UP001060085"/>
    </source>
</evidence>
<accession>A0ACC0A5D6</accession>
<sequence length="136" mass="15806">MSWLMKGRRGISWRDQTLASSSPPPFPLMVFFGLVILLMYFATYSHYRAQAERSMLGFKLLLFLLPLLLILFVHLVMLNRWIYIGSTRITYDSSSSQDDGGSSSPWGLALFVLVVLVLVYYHSSAQHTWFRPPYYW</sequence>